<evidence type="ECO:0000313" key="14">
    <source>
        <dbReference type="Proteomes" id="UP000520156"/>
    </source>
</evidence>
<keyword evidence="13" id="KW-0675">Receptor</keyword>
<accession>A0A7X1KCG3</accession>
<dbReference type="PANTHER" id="PTHR47234">
    <property type="match status" value="1"/>
</dbReference>
<dbReference type="Pfam" id="PF07715">
    <property type="entry name" value="Plug"/>
    <property type="match status" value="1"/>
</dbReference>
<keyword evidence="7 8" id="KW-0998">Cell outer membrane</keyword>
<dbReference type="InterPro" id="IPR037066">
    <property type="entry name" value="Plug_dom_sf"/>
</dbReference>
<evidence type="ECO:0000256" key="7">
    <source>
        <dbReference type="ARBA" id="ARBA00023237"/>
    </source>
</evidence>
<organism evidence="13 14">
    <name type="scientific">Novosphingobium aerophilum</name>
    <dbReference type="NCBI Taxonomy" id="2839843"/>
    <lineage>
        <taxon>Bacteria</taxon>
        <taxon>Pseudomonadati</taxon>
        <taxon>Pseudomonadota</taxon>
        <taxon>Alphaproteobacteria</taxon>
        <taxon>Sphingomonadales</taxon>
        <taxon>Sphingomonadaceae</taxon>
        <taxon>Novosphingobium</taxon>
    </lineage>
</organism>
<evidence type="ECO:0000256" key="9">
    <source>
        <dbReference type="RuleBase" id="RU003357"/>
    </source>
</evidence>
<comment type="similarity">
    <text evidence="8 9">Belongs to the TonB-dependent receptor family.</text>
</comment>
<feature type="domain" description="TonB-dependent receptor-like beta-barrel" evidence="11">
    <location>
        <begin position="480"/>
        <end position="1052"/>
    </location>
</feature>
<dbReference type="Gene3D" id="2.170.130.10">
    <property type="entry name" value="TonB-dependent receptor, plug domain"/>
    <property type="match status" value="1"/>
</dbReference>
<sequence>MRRTTLLWACATAGLIAPTLAATAMAQEAAPAPATPTKATEDDRIADIIVTGSRIVRPNLRSAIPIATVDREEFIKQGQTSIGDTLNDLPQLRSTFAQQNPGAGVGIAGLNLLDLRGLGTVRTLVLVNGRRHVGADILNNAVSPDVNTIATDLIERVDIVTGGNSAVYGSDAIAGVVNFVLRRNFDGIQIRGNAGVAQKGFGGNQYVSGMVGKNFADGRGNVILQGEYSRQQRVYASDIPWYRQANGLVTVDADSPDTPNATDGFADSIYLEDIRSSTTHRFGLVAIPQPNSAAAGCGRGTLANNGPANNLGTAYHCNFIFNADGTLVPQTGTRVGTGPGGTMLGGNGQTGREGTLLSILPFNERYSGNLLARFEFSPAVEAFIEAKYVRVKAVGNQLGPTFLNNSTGSLGNDNRIDPRLDNPFLNAAARTTITNGILASGCGYALGTALGTVTCRALTAAERTAIADGSYRFLFARTLTDSEDRDERFTRDTFRIVAGLRGQFNDDWRYELSVNYGKFNETADMRGFVNRQRFLLSLDAGRNPLTGAIECRAKFDPASARGLSAYTDSAATLAADIAACVPYNPFGSTDNRAAVAYFKQNIINRAWMDQFDVSGFVSGDTSGFFKLPGGPISFAVGGEYRAERAANDSDPAADNGISNSVFLGDVSPRAMIVKEGYAEIRVPLLADLPMIRELTLGASGRVSNYNTAVGTVYTYNYGGEYAPFKGLRFRANVGRAIRAPNASESLFPNVPNFANGFIDPCNTNAIGNNAIRSTNCNSVLSAAQIANLPPAGYSIGIISGSNANLQQETSDSLTLGVVFTPEFIPGFSFAADYYKIKVKNTIVTLSAQTIVNSCYDSANLSSPLCSVFKRNTGSTAGPLGELSGQILFNSLVAGPQNFAKRIREGIDFEASYRRALSDKVNLTTKLIYTHQLTNSNFENPTLPNFENRIMSELGDPQDEWRWDTNLSVGPVSFGYTLRYIGSMFTSTYEAFNPLPSACTVSGTTTVCPPLNADAVDPKRYPGVFYHNARIEWNIRTPESGRDFNLYFGVDNLSNKLPPLGTTATGSGSAIYAVRGRNFYAGFRAKI</sequence>
<dbReference type="InterPro" id="IPR036942">
    <property type="entry name" value="Beta-barrel_TonB_sf"/>
</dbReference>
<keyword evidence="14" id="KW-1185">Reference proteome</keyword>
<dbReference type="InterPro" id="IPR000531">
    <property type="entry name" value="Beta-barrel_TonB"/>
</dbReference>
<dbReference type="Gene3D" id="2.40.170.20">
    <property type="entry name" value="TonB-dependent receptor, beta-barrel domain"/>
    <property type="match status" value="1"/>
</dbReference>
<name>A0A7X1KCG3_9SPHN</name>
<dbReference type="PROSITE" id="PS52016">
    <property type="entry name" value="TONB_DEPENDENT_REC_3"/>
    <property type="match status" value="1"/>
</dbReference>
<feature type="chain" id="PRO_5030647821" evidence="10">
    <location>
        <begin position="27"/>
        <end position="1086"/>
    </location>
</feature>
<evidence type="ECO:0000256" key="8">
    <source>
        <dbReference type="PROSITE-ProRule" id="PRU01360"/>
    </source>
</evidence>
<dbReference type="AlphaFoldDB" id="A0A7X1KCG3"/>
<keyword evidence="6 8" id="KW-0472">Membrane</keyword>
<feature type="signal peptide" evidence="10">
    <location>
        <begin position="1"/>
        <end position="26"/>
    </location>
</feature>
<proteinExistence type="inferred from homology"/>
<keyword evidence="4 8" id="KW-0812">Transmembrane</keyword>
<reference evidence="13 14" key="1">
    <citation type="submission" date="2020-08" db="EMBL/GenBank/DDBJ databases">
        <title>The genome sequence of Novosphingobium flavum 4Y4.</title>
        <authorList>
            <person name="Liu Y."/>
        </authorList>
    </citation>
    <scope>NUCLEOTIDE SEQUENCE [LARGE SCALE GENOMIC DNA]</scope>
    <source>
        <strain evidence="13 14">4Y4</strain>
    </source>
</reference>
<evidence type="ECO:0000256" key="2">
    <source>
        <dbReference type="ARBA" id="ARBA00022448"/>
    </source>
</evidence>
<keyword evidence="2 8" id="KW-0813">Transport</keyword>
<comment type="caution">
    <text evidence="13">The sequence shown here is derived from an EMBL/GenBank/DDBJ whole genome shotgun (WGS) entry which is preliminary data.</text>
</comment>
<dbReference type="EMBL" id="JACLAU010000016">
    <property type="protein sequence ID" value="MBC2652220.1"/>
    <property type="molecule type" value="Genomic_DNA"/>
</dbReference>
<evidence type="ECO:0000256" key="1">
    <source>
        <dbReference type="ARBA" id="ARBA00004571"/>
    </source>
</evidence>
<evidence type="ECO:0000256" key="3">
    <source>
        <dbReference type="ARBA" id="ARBA00022452"/>
    </source>
</evidence>
<evidence type="ECO:0000313" key="13">
    <source>
        <dbReference type="EMBL" id="MBC2652220.1"/>
    </source>
</evidence>
<dbReference type="SUPFAM" id="SSF56935">
    <property type="entry name" value="Porins"/>
    <property type="match status" value="1"/>
</dbReference>
<feature type="domain" description="TonB-dependent receptor plug" evidence="12">
    <location>
        <begin position="62"/>
        <end position="176"/>
    </location>
</feature>
<evidence type="ECO:0000256" key="4">
    <source>
        <dbReference type="ARBA" id="ARBA00022692"/>
    </source>
</evidence>
<evidence type="ECO:0000256" key="5">
    <source>
        <dbReference type="ARBA" id="ARBA00023077"/>
    </source>
</evidence>
<dbReference type="Pfam" id="PF00593">
    <property type="entry name" value="TonB_dep_Rec_b-barrel"/>
    <property type="match status" value="1"/>
</dbReference>
<dbReference type="InterPro" id="IPR039426">
    <property type="entry name" value="TonB-dep_rcpt-like"/>
</dbReference>
<comment type="subcellular location">
    <subcellularLocation>
        <location evidence="1 8">Cell outer membrane</location>
        <topology evidence="1 8">Multi-pass membrane protein</topology>
    </subcellularLocation>
</comment>
<dbReference type="Proteomes" id="UP000520156">
    <property type="component" value="Unassembled WGS sequence"/>
</dbReference>
<gene>
    <name evidence="13" type="ORF">H7F49_10925</name>
</gene>
<evidence type="ECO:0000259" key="11">
    <source>
        <dbReference type="Pfam" id="PF00593"/>
    </source>
</evidence>
<dbReference type="InterPro" id="IPR012910">
    <property type="entry name" value="Plug_dom"/>
</dbReference>
<evidence type="ECO:0000259" key="12">
    <source>
        <dbReference type="Pfam" id="PF07715"/>
    </source>
</evidence>
<evidence type="ECO:0000256" key="6">
    <source>
        <dbReference type="ARBA" id="ARBA00023136"/>
    </source>
</evidence>
<keyword evidence="10" id="KW-0732">Signal</keyword>
<dbReference type="PANTHER" id="PTHR47234:SF2">
    <property type="entry name" value="TONB-DEPENDENT RECEPTOR"/>
    <property type="match status" value="1"/>
</dbReference>
<keyword evidence="3 8" id="KW-1134">Transmembrane beta strand</keyword>
<protein>
    <submittedName>
        <fullName evidence="13">TonB-dependent receptor</fullName>
    </submittedName>
</protein>
<dbReference type="GO" id="GO:0009279">
    <property type="term" value="C:cell outer membrane"/>
    <property type="evidence" value="ECO:0007669"/>
    <property type="project" value="UniProtKB-SubCell"/>
</dbReference>
<keyword evidence="5 9" id="KW-0798">TonB box</keyword>
<evidence type="ECO:0000256" key="10">
    <source>
        <dbReference type="SAM" id="SignalP"/>
    </source>
</evidence>